<evidence type="ECO:0000313" key="3">
    <source>
        <dbReference type="EMBL" id="ABK18427.1"/>
    </source>
</evidence>
<dbReference type="HOGENOM" id="CLU_2290291_0_0_7"/>
<evidence type="ECO:0000313" key="4">
    <source>
        <dbReference type="Proteomes" id="UP000001784"/>
    </source>
</evidence>
<dbReference type="Proteomes" id="UP000001784">
    <property type="component" value="Chromosome"/>
</dbReference>
<dbReference type="Pfam" id="PF26551">
    <property type="entry name" value="DUF8180"/>
    <property type="match status" value="1"/>
</dbReference>
<organism evidence="3 4">
    <name type="scientific">Syntrophobacter fumaroxidans (strain DSM 10017 / MPOB)</name>
    <dbReference type="NCBI Taxonomy" id="335543"/>
    <lineage>
        <taxon>Bacteria</taxon>
        <taxon>Pseudomonadati</taxon>
        <taxon>Thermodesulfobacteriota</taxon>
        <taxon>Syntrophobacteria</taxon>
        <taxon>Syntrophobacterales</taxon>
        <taxon>Syntrophobacteraceae</taxon>
        <taxon>Syntrophobacter</taxon>
    </lineage>
</organism>
<dbReference type="EMBL" id="CP000478">
    <property type="protein sequence ID" value="ABK18427.1"/>
    <property type="molecule type" value="Genomic_DNA"/>
</dbReference>
<reference evidence="3 4" key="1">
    <citation type="submission" date="2006-10" db="EMBL/GenBank/DDBJ databases">
        <title>Complete sequence of Syntrophobacter fumaroxidans MPOB.</title>
        <authorList>
            <consortium name="US DOE Joint Genome Institute"/>
            <person name="Copeland A."/>
            <person name="Lucas S."/>
            <person name="Lapidus A."/>
            <person name="Barry K."/>
            <person name="Detter J.C."/>
            <person name="Glavina del Rio T."/>
            <person name="Hammon N."/>
            <person name="Israni S."/>
            <person name="Pitluck S."/>
            <person name="Goltsman E.G."/>
            <person name="Martinez M."/>
            <person name="Schmutz J."/>
            <person name="Larimer F."/>
            <person name="Land M."/>
            <person name="Hauser L."/>
            <person name="Kyrpides N."/>
            <person name="Kim E."/>
            <person name="Boone D.R."/>
            <person name="Brockman F."/>
            <person name="Culley D."/>
            <person name="Ferry J."/>
            <person name="Gunsalus R."/>
            <person name="McInerney M.J."/>
            <person name="Morrison M."/>
            <person name="Plugge C."/>
            <person name="Rohlin L."/>
            <person name="Scholten J."/>
            <person name="Sieber J."/>
            <person name="Stams A.J.M."/>
            <person name="Worm P."/>
            <person name="Henstra A.M."/>
            <person name="Richardson P."/>
        </authorList>
    </citation>
    <scope>NUCLEOTIDE SEQUENCE [LARGE SCALE GENOMIC DNA]</scope>
    <source>
        <strain evidence="4">DSM 10017 / MPOB</strain>
    </source>
</reference>
<feature type="domain" description="DUF8180" evidence="2">
    <location>
        <begin position="43"/>
        <end position="99"/>
    </location>
</feature>
<sequence length="101" mass="11475">MHHQHSSSHGHHDDHHHDSPDHHDHDAPGDGVSSLSARDKLFIRLEHFARHIREHAESCRILADEATELRFHETARLLGAAADGIERQNENLMAALSHLDR</sequence>
<protein>
    <recommendedName>
        <fullName evidence="2">DUF8180 domain-containing protein</fullName>
    </recommendedName>
</protein>
<name>A0LLX5_SYNFM</name>
<dbReference type="InParanoid" id="A0LLX5"/>
<feature type="region of interest" description="Disordered" evidence="1">
    <location>
        <begin position="1"/>
        <end position="33"/>
    </location>
</feature>
<feature type="compositionally biased region" description="Basic and acidic residues" evidence="1">
    <location>
        <begin position="10"/>
        <end position="28"/>
    </location>
</feature>
<evidence type="ECO:0000259" key="2">
    <source>
        <dbReference type="Pfam" id="PF26551"/>
    </source>
</evidence>
<gene>
    <name evidence="3" type="ordered locus">Sfum_2749</name>
</gene>
<dbReference type="AlphaFoldDB" id="A0LLX5"/>
<evidence type="ECO:0000256" key="1">
    <source>
        <dbReference type="SAM" id="MobiDB-lite"/>
    </source>
</evidence>
<dbReference type="RefSeq" id="WP_011699594.1">
    <property type="nucleotide sequence ID" value="NC_008554.1"/>
</dbReference>
<accession>A0LLX5</accession>
<keyword evidence="4" id="KW-1185">Reference proteome</keyword>
<dbReference type="KEGG" id="sfu:Sfum_2749"/>
<dbReference type="InterPro" id="IPR058493">
    <property type="entry name" value="DUF8180"/>
</dbReference>
<proteinExistence type="predicted"/>